<dbReference type="EMBL" id="NGMS01000002">
    <property type="protein sequence ID" value="OTP25384.1"/>
    <property type="molecule type" value="Genomic_DNA"/>
</dbReference>
<dbReference type="GeneID" id="61001025"/>
<reference evidence="2 3" key="1">
    <citation type="submission" date="2017-05" db="EMBL/GenBank/DDBJ databases">
        <title>The Genome Sequence of Enterococcus mundtii 6B1_DIV0119.</title>
        <authorList>
            <consortium name="The Broad Institute Genomics Platform"/>
            <consortium name="The Broad Institute Genomic Center for Infectious Diseases"/>
            <person name="Earl A."/>
            <person name="Manson A."/>
            <person name="Schwartman J."/>
            <person name="Gilmore M."/>
            <person name="Abouelleil A."/>
            <person name="Cao P."/>
            <person name="Chapman S."/>
            <person name="Cusick C."/>
            <person name="Shea T."/>
            <person name="Young S."/>
            <person name="Neafsey D."/>
            <person name="Nusbaum C."/>
            <person name="Birren B."/>
        </authorList>
    </citation>
    <scope>NUCLEOTIDE SEQUENCE [LARGE SCALE GENOMIC DNA]</scope>
    <source>
        <strain evidence="2 3">6B1_DIV0119</strain>
    </source>
</reference>
<evidence type="ECO:0000313" key="3">
    <source>
        <dbReference type="Proteomes" id="UP000195024"/>
    </source>
</evidence>
<evidence type="ECO:0000313" key="4">
    <source>
        <dbReference type="Proteomes" id="UP000321175"/>
    </source>
</evidence>
<protein>
    <submittedName>
        <fullName evidence="2">Uncharacterized protein</fullName>
    </submittedName>
</protein>
<dbReference type="Proteomes" id="UP000321175">
    <property type="component" value="Unassembled WGS sequence"/>
</dbReference>
<dbReference type="RefSeq" id="WP_065096903.1">
    <property type="nucleotide sequence ID" value="NZ_BJWA01000004.1"/>
</dbReference>
<gene>
    <name evidence="2" type="ORF">A5802_002537</name>
    <name evidence="1" type="ORF">EMU01_08090</name>
</gene>
<evidence type="ECO:0000313" key="1">
    <source>
        <dbReference type="EMBL" id="GEL79665.1"/>
    </source>
</evidence>
<dbReference type="EMBL" id="BJWA01000004">
    <property type="protein sequence ID" value="GEL79665.1"/>
    <property type="molecule type" value="Genomic_DNA"/>
</dbReference>
<keyword evidence="4" id="KW-1185">Reference proteome</keyword>
<accession>A0A1A6G464</accession>
<proteinExistence type="predicted"/>
<dbReference type="NCBIfam" id="NF047400">
    <property type="entry name" value="MazE_PemI_antitoxin"/>
    <property type="match status" value="1"/>
</dbReference>
<name>A0A1A6G464_ENTMU</name>
<reference evidence="1 4" key="2">
    <citation type="submission" date="2019-07" db="EMBL/GenBank/DDBJ databases">
        <title>Whole genome shotgun sequence of Enterococcus mundtii NBRC 100490.</title>
        <authorList>
            <person name="Hosoyama A."/>
            <person name="Uohara A."/>
            <person name="Ohji S."/>
            <person name="Ichikawa N."/>
        </authorList>
    </citation>
    <scope>NUCLEOTIDE SEQUENCE [LARGE SCALE GENOMIC DNA]</scope>
    <source>
        <strain evidence="1 4">NBRC 100490</strain>
    </source>
</reference>
<dbReference type="AlphaFoldDB" id="A0A1A6G464"/>
<comment type="caution">
    <text evidence="2">The sequence shown here is derived from an EMBL/GenBank/DDBJ whole genome shotgun (WGS) entry which is preliminary data.</text>
</comment>
<organism evidence="2 3">
    <name type="scientific">Enterococcus mundtii</name>
    <dbReference type="NCBI Taxonomy" id="53346"/>
    <lineage>
        <taxon>Bacteria</taxon>
        <taxon>Bacillati</taxon>
        <taxon>Bacillota</taxon>
        <taxon>Bacilli</taxon>
        <taxon>Lactobacillales</taxon>
        <taxon>Enterococcaceae</taxon>
        <taxon>Enterococcus</taxon>
    </lineage>
</organism>
<dbReference type="Proteomes" id="UP000195024">
    <property type="component" value="Unassembled WGS sequence"/>
</dbReference>
<sequence length="73" mass="8151">MKTRKQGNAIVLTVPTKFGIEENVEYIAVKGEDDTITFIKKKKNIFDEAFENDETIDASAGFPEDSLVGKEII</sequence>
<evidence type="ECO:0000313" key="2">
    <source>
        <dbReference type="EMBL" id="OTP25384.1"/>
    </source>
</evidence>